<name>A0ABS7YV08_9VIBR</name>
<sequence length="142" mass="16479">MYSKLDHVAFHLMRKLMQEHTATWQSEMPNLTKPQYSVLRAIAYQPGIEQVELMGASVTTKATLAEMLGRMEKRGLIYREQGEADKRRRFVYLTEDGQALLDASISLADKVDDVFLERIEPEEREIFIRILKAMIYGPKQED</sequence>
<dbReference type="EMBL" id="JAIWIU010000193">
    <property type="protein sequence ID" value="MCA2018726.1"/>
    <property type="molecule type" value="Genomic_DNA"/>
</dbReference>
<dbReference type="InterPro" id="IPR036388">
    <property type="entry name" value="WH-like_DNA-bd_sf"/>
</dbReference>
<keyword evidence="1" id="KW-0805">Transcription regulation</keyword>
<dbReference type="PRINTS" id="PR00598">
    <property type="entry name" value="HTHMARR"/>
</dbReference>
<keyword evidence="3" id="KW-0804">Transcription</keyword>
<dbReference type="Pfam" id="PF01047">
    <property type="entry name" value="MarR"/>
    <property type="match status" value="1"/>
</dbReference>
<dbReference type="RefSeq" id="WP_225252047.1">
    <property type="nucleotide sequence ID" value="NZ_JAIWIU010000193.1"/>
</dbReference>
<keyword evidence="2" id="KW-0238">DNA-binding</keyword>
<proteinExistence type="predicted"/>
<evidence type="ECO:0000313" key="5">
    <source>
        <dbReference type="EMBL" id="MCA2018726.1"/>
    </source>
</evidence>
<protein>
    <submittedName>
        <fullName evidence="5">MarR family transcriptional regulator</fullName>
    </submittedName>
</protein>
<evidence type="ECO:0000256" key="3">
    <source>
        <dbReference type="ARBA" id="ARBA00023163"/>
    </source>
</evidence>
<reference evidence="6" key="1">
    <citation type="submission" date="2023-07" db="EMBL/GenBank/DDBJ databases">
        <title>Molecular identification of indigenous halophilic bacteria isolated from red sea cost, biodegradation of synthetic dyes and assessment of degraded metabolite toxicity.</title>
        <authorList>
            <person name="Chaieb K."/>
            <person name="Altayb H.N."/>
        </authorList>
    </citation>
    <scope>NUCLEOTIDE SEQUENCE [LARGE SCALE GENOMIC DNA]</scope>
    <source>
        <strain evidence="6">K20</strain>
    </source>
</reference>
<evidence type="ECO:0000313" key="6">
    <source>
        <dbReference type="Proteomes" id="UP001199044"/>
    </source>
</evidence>
<dbReference type="PROSITE" id="PS01117">
    <property type="entry name" value="HTH_MARR_1"/>
    <property type="match status" value="1"/>
</dbReference>
<gene>
    <name evidence="5" type="ORF">LDJ79_21600</name>
</gene>
<dbReference type="InterPro" id="IPR023187">
    <property type="entry name" value="Tscrpt_reg_MarR-type_CS"/>
</dbReference>
<evidence type="ECO:0000259" key="4">
    <source>
        <dbReference type="PROSITE" id="PS50995"/>
    </source>
</evidence>
<dbReference type="SMART" id="SM00347">
    <property type="entry name" value="HTH_MARR"/>
    <property type="match status" value="1"/>
</dbReference>
<evidence type="ECO:0000256" key="1">
    <source>
        <dbReference type="ARBA" id="ARBA00023015"/>
    </source>
</evidence>
<evidence type="ECO:0000256" key="2">
    <source>
        <dbReference type="ARBA" id="ARBA00023125"/>
    </source>
</evidence>
<dbReference type="PANTHER" id="PTHR42756:SF1">
    <property type="entry name" value="TRANSCRIPTIONAL REPRESSOR OF EMRAB OPERON"/>
    <property type="match status" value="1"/>
</dbReference>
<dbReference type="Proteomes" id="UP001199044">
    <property type="component" value="Unassembled WGS sequence"/>
</dbReference>
<comment type="caution">
    <text evidence="5">The sequence shown here is derived from an EMBL/GenBank/DDBJ whole genome shotgun (WGS) entry which is preliminary data.</text>
</comment>
<dbReference type="InterPro" id="IPR000835">
    <property type="entry name" value="HTH_MarR-typ"/>
</dbReference>
<dbReference type="PANTHER" id="PTHR42756">
    <property type="entry name" value="TRANSCRIPTIONAL REGULATOR, MARR"/>
    <property type="match status" value="1"/>
</dbReference>
<organism evidence="5 6">
    <name type="scientific">Vibrio tritonius</name>
    <dbReference type="NCBI Taxonomy" id="1435069"/>
    <lineage>
        <taxon>Bacteria</taxon>
        <taxon>Pseudomonadati</taxon>
        <taxon>Pseudomonadota</taxon>
        <taxon>Gammaproteobacteria</taxon>
        <taxon>Vibrionales</taxon>
        <taxon>Vibrionaceae</taxon>
        <taxon>Vibrio</taxon>
    </lineage>
</organism>
<dbReference type="InterPro" id="IPR036390">
    <property type="entry name" value="WH_DNA-bd_sf"/>
</dbReference>
<dbReference type="SUPFAM" id="SSF46785">
    <property type="entry name" value="Winged helix' DNA-binding domain"/>
    <property type="match status" value="1"/>
</dbReference>
<keyword evidence="6" id="KW-1185">Reference proteome</keyword>
<feature type="domain" description="HTH marR-type" evidence="4">
    <location>
        <begin position="1"/>
        <end position="136"/>
    </location>
</feature>
<dbReference type="PROSITE" id="PS50995">
    <property type="entry name" value="HTH_MARR_2"/>
    <property type="match status" value="1"/>
</dbReference>
<accession>A0ABS7YV08</accession>
<dbReference type="Gene3D" id="1.10.10.10">
    <property type="entry name" value="Winged helix-like DNA-binding domain superfamily/Winged helix DNA-binding domain"/>
    <property type="match status" value="1"/>
</dbReference>